<dbReference type="PROSITE" id="PS50042">
    <property type="entry name" value="CNMP_BINDING_3"/>
    <property type="match status" value="1"/>
</dbReference>
<dbReference type="KEGG" id="hdi:HDIA_3998"/>
<gene>
    <name evidence="3" type="ORF">HDIA_3998</name>
</gene>
<keyword evidence="1" id="KW-1133">Transmembrane helix</keyword>
<dbReference type="Pfam" id="PF00027">
    <property type="entry name" value="cNMP_binding"/>
    <property type="match status" value="1"/>
</dbReference>
<reference evidence="4" key="1">
    <citation type="submission" date="2017-09" db="EMBL/GenBank/DDBJ databases">
        <title>Genome sequence of Nannocystis excedens DSM 71.</title>
        <authorList>
            <person name="Blom J."/>
        </authorList>
    </citation>
    <scope>NUCLEOTIDE SEQUENCE [LARGE SCALE GENOMIC DNA]</scope>
    <source>
        <strain evidence="4">type strain: E19</strain>
    </source>
</reference>
<keyword evidence="4" id="KW-1185">Reference proteome</keyword>
<dbReference type="InterPro" id="IPR000595">
    <property type="entry name" value="cNMP-bd_dom"/>
</dbReference>
<dbReference type="Gene3D" id="2.60.120.10">
    <property type="entry name" value="Jelly Rolls"/>
    <property type="match status" value="1"/>
</dbReference>
<dbReference type="CDD" id="cd00038">
    <property type="entry name" value="CAP_ED"/>
    <property type="match status" value="1"/>
</dbReference>
<evidence type="ECO:0000259" key="2">
    <source>
        <dbReference type="PROSITE" id="PS50042"/>
    </source>
</evidence>
<evidence type="ECO:0000313" key="3">
    <source>
        <dbReference type="EMBL" id="SON57539.1"/>
    </source>
</evidence>
<keyword evidence="1" id="KW-0812">Transmembrane</keyword>
<accession>A0A2C9DBI7</accession>
<feature type="domain" description="Cyclic nucleotide-binding" evidence="2">
    <location>
        <begin position="102"/>
        <end position="217"/>
    </location>
</feature>
<proteinExistence type="predicted"/>
<name>A0A2C9DBI7_9HYPH</name>
<evidence type="ECO:0000313" key="4">
    <source>
        <dbReference type="Proteomes" id="UP000223606"/>
    </source>
</evidence>
<organism evidence="3 4">
    <name type="scientific">Hartmannibacter diazotrophicus</name>
    <dbReference type="NCBI Taxonomy" id="1482074"/>
    <lineage>
        <taxon>Bacteria</taxon>
        <taxon>Pseudomonadati</taxon>
        <taxon>Pseudomonadota</taxon>
        <taxon>Alphaproteobacteria</taxon>
        <taxon>Hyphomicrobiales</taxon>
        <taxon>Pleomorphomonadaceae</taxon>
        <taxon>Hartmannibacter</taxon>
    </lineage>
</organism>
<dbReference type="SUPFAM" id="SSF51206">
    <property type="entry name" value="cAMP-binding domain-like"/>
    <property type="match status" value="1"/>
</dbReference>
<protein>
    <submittedName>
        <fullName evidence="3">Cyclic nucleotide-binding domain protein</fullName>
    </submittedName>
</protein>
<keyword evidence="1" id="KW-0472">Membrane</keyword>
<dbReference type="AlphaFoldDB" id="A0A2C9DBI7"/>
<dbReference type="EMBL" id="LT960614">
    <property type="protein sequence ID" value="SON57539.1"/>
    <property type="molecule type" value="Genomic_DNA"/>
</dbReference>
<dbReference type="Proteomes" id="UP000223606">
    <property type="component" value="Chromosome 1"/>
</dbReference>
<dbReference type="InterPro" id="IPR014710">
    <property type="entry name" value="RmlC-like_jellyroll"/>
</dbReference>
<evidence type="ECO:0000256" key="1">
    <source>
        <dbReference type="SAM" id="Phobius"/>
    </source>
</evidence>
<feature type="transmembrane region" description="Helical" evidence="1">
    <location>
        <begin position="38"/>
        <end position="60"/>
    </location>
</feature>
<sequence length="239" mass="25934">MMDFIQQDLAKAFSQPDLMVGHLIYLVLVASMFMRNIVWLRSLAIVYGMMSVAYRILVVVDPVSVLWQSIFVLVNLVQLAIIWWLNRPPSMTEEERRMLEAIAPGASPSEARILLSAAEWREVPDGAVLAEEGKPVGGLMYISAGTAQVQSRGRNAGDCGPGDFIGEMTWADGGGALATVLSSGAVRYAWFSRELLAGRLIKCQSVRYALQASISRNLVQKLVRATAKPVAGPTLPAAG</sequence>
<dbReference type="InterPro" id="IPR018490">
    <property type="entry name" value="cNMP-bd_dom_sf"/>
</dbReference>
<feature type="transmembrane region" description="Helical" evidence="1">
    <location>
        <begin position="66"/>
        <end position="86"/>
    </location>
</feature>